<dbReference type="UniPathway" id="UPA00345"/>
<dbReference type="GO" id="GO:0003746">
    <property type="term" value="F:translation elongation factor activity"/>
    <property type="evidence" value="ECO:0007669"/>
    <property type="project" value="UniProtKB-UniRule"/>
</dbReference>
<dbReference type="NCBIfam" id="NF001810">
    <property type="entry name" value="PRK00529.1"/>
    <property type="match status" value="1"/>
</dbReference>
<dbReference type="PROSITE" id="PS01275">
    <property type="entry name" value="EFP"/>
    <property type="match status" value="1"/>
</dbReference>
<evidence type="ECO:0000256" key="8">
    <source>
        <dbReference type="HAMAP-Rule" id="MF_00141"/>
    </source>
</evidence>
<name>A0A1M4UYK6_9FIRM</name>
<proteinExistence type="inferred from homology"/>
<keyword evidence="6 8" id="KW-0648">Protein biosynthesis</keyword>
<protein>
    <recommendedName>
        <fullName evidence="8 9">Elongation factor P</fullName>
        <shortName evidence="8">EF-P</shortName>
    </recommendedName>
</protein>
<dbReference type="Pfam" id="PF08207">
    <property type="entry name" value="EFP_N"/>
    <property type="match status" value="1"/>
</dbReference>
<dbReference type="SMART" id="SM00841">
    <property type="entry name" value="Elong-fact-P_C"/>
    <property type="match status" value="1"/>
</dbReference>
<sequence>MLISTSDFRTGLTVEVDNDVYQIIEFQHVKPGKGAAFVRTKMKNMRTGAVIERTFNPNEKLAPARIERQEVQYLYNDGENYNVMNMETFDQFTISKADMGDAVKWLKENMTLTVATYNGQIIGVDLPNVVELAVVETAPGIKGDTASGGGKPATLETGAVITVPFFVNVGDVLQVDTRTGSYVKRV</sequence>
<evidence type="ECO:0000256" key="7">
    <source>
        <dbReference type="ARBA" id="ARBA00025469"/>
    </source>
</evidence>
<feature type="domain" description="Translation elongation factor P/YeiP central" evidence="12">
    <location>
        <begin position="68"/>
        <end position="122"/>
    </location>
</feature>
<dbReference type="InterPro" id="IPR001059">
    <property type="entry name" value="Transl_elong_P/YeiP_cen"/>
</dbReference>
<dbReference type="FunFam" id="2.40.50.140:FF:000009">
    <property type="entry name" value="Elongation factor P"/>
    <property type="match status" value="1"/>
</dbReference>
<evidence type="ECO:0000256" key="6">
    <source>
        <dbReference type="ARBA" id="ARBA00022917"/>
    </source>
</evidence>
<dbReference type="InterPro" id="IPR015365">
    <property type="entry name" value="Elong-fact-P_C"/>
</dbReference>
<accession>A0A1M4UYK6</accession>
<evidence type="ECO:0000259" key="11">
    <source>
        <dbReference type="SMART" id="SM00841"/>
    </source>
</evidence>
<comment type="pathway">
    <text evidence="2 8">Protein biosynthesis; polypeptide chain elongation.</text>
</comment>
<dbReference type="FunFam" id="2.40.50.140:FF:000004">
    <property type="entry name" value="Elongation factor P"/>
    <property type="match status" value="1"/>
</dbReference>
<dbReference type="SMART" id="SM01185">
    <property type="entry name" value="EFP"/>
    <property type="match status" value="1"/>
</dbReference>
<dbReference type="PANTHER" id="PTHR30053">
    <property type="entry name" value="ELONGATION FACTOR P"/>
    <property type="match status" value="1"/>
</dbReference>
<evidence type="ECO:0000256" key="4">
    <source>
        <dbReference type="ARBA" id="ARBA00022490"/>
    </source>
</evidence>
<dbReference type="GO" id="GO:0043043">
    <property type="term" value="P:peptide biosynthetic process"/>
    <property type="evidence" value="ECO:0007669"/>
    <property type="project" value="InterPro"/>
</dbReference>
<evidence type="ECO:0000256" key="5">
    <source>
        <dbReference type="ARBA" id="ARBA00022768"/>
    </source>
</evidence>
<dbReference type="EMBL" id="FQUY01000003">
    <property type="protein sequence ID" value="SHE61730.1"/>
    <property type="molecule type" value="Genomic_DNA"/>
</dbReference>
<comment type="subcellular location">
    <subcellularLocation>
        <location evidence="1 8">Cytoplasm</location>
    </subcellularLocation>
</comment>
<dbReference type="CDD" id="cd04470">
    <property type="entry name" value="S1_EF-P_repeat_1"/>
    <property type="match status" value="1"/>
</dbReference>
<dbReference type="InterPro" id="IPR012340">
    <property type="entry name" value="NA-bd_OB-fold"/>
</dbReference>
<dbReference type="Pfam" id="PF01132">
    <property type="entry name" value="EFP"/>
    <property type="match status" value="1"/>
</dbReference>
<comment type="similarity">
    <text evidence="3 8 10">Belongs to the elongation factor P family.</text>
</comment>
<dbReference type="AlphaFoldDB" id="A0A1M4UYK6"/>
<dbReference type="Pfam" id="PF09285">
    <property type="entry name" value="Elong-fact-P_C"/>
    <property type="match status" value="1"/>
</dbReference>
<dbReference type="CDD" id="cd05794">
    <property type="entry name" value="S1_EF-P_repeat_2"/>
    <property type="match status" value="1"/>
</dbReference>
<dbReference type="InterPro" id="IPR013185">
    <property type="entry name" value="Transl_elong_KOW-like"/>
</dbReference>
<reference evidence="14" key="1">
    <citation type="submission" date="2016-11" db="EMBL/GenBank/DDBJ databases">
        <authorList>
            <person name="Varghese N."/>
            <person name="Submissions S."/>
        </authorList>
    </citation>
    <scope>NUCLEOTIDE SEQUENCE [LARGE SCALE GENOMIC DNA]</scope>
    <source>
        <strain evidence="14">DSM 12395</strain>
    </source>
</reference>
<dbReference type="Gene3D" id="2.40.50.140">
    <property type="entry name" value="Nucleic acid-binding proteins"/>
    <property type="match status" value="2"/>
</dbReference>
<organism evidence="13 14">
    <name type="scientific">Desulforamulus putei DSM 12395</name>
    <dbReference type="NCBI Taxonomy" id="1121429"/>
    <lineage>
        <taxon>Bacteria</taxon>
        <taxon>Bacillati</taxon>
        <taxon>Bacillota</taxon>
        <taxon>Clostridia</taxon>
        <taxon>Eubacteriales</taxon>
        <taxon>Peptococcaceae</taxon>
        <taxon>Desulforamulus</taxon>
    </lineage>
</organism>
<evidence type="ECO:0000256" key="1">
    <source>
        <dbReference type="ARBA" id="ARBA00004496"/>
    </source>
</evidence>
<comment type="function">
    <text evidence="7 8">Involved in peptide bond synthesis. Stimulates efficient translation and peptide-bond synthesis on native or reconstituted 70S ribosomes in vitro. Probably functions indirectly by altering the affinity of the ribosome for aminoacyl-tRNA, thus increasing their reactivity as acceptors for peptidyl transferase.</text>
</comment>
<dbReference type="InterPro" id="IPR008991">
    <property type="entry name" value="Translation_prot_SH3-like_sf"/>
</dbReference>
<dbReference type="SUPFAM" id="SSF50249">
    <property type="entry name" value="Nucleic acid-binding proteins"/>
    <property type="match status" value="2"/>
</dbReference>
<dbReference type="PANTHER" id="PTHR30053:SF12">
    <property type="entry name" value="ELONGATION FACTOR P (EF-P) FAMILY PROTEIN"/>
    <property type="match status" value="1"/>
</dbReference>
<evidence type="ECO:0000259" key="12">
    <source>
        <dbReference type="SMART" id="SM01185"/>
    </source>
</evidence>
<dbReference type="InterPro" id="IPR020599">
    <property type="entry name" value="Transl_elong_fac_P/YeiP"/>
</dbReference>
<keyword evidence="4 8" id="KW-0963">Cytoplasm</keyword>
<dbReference type="InterPro" id="IPR013852">
    <property type="entry name" value="Transl_elong_P/YeiP_CS"/>
</dbReference>
<dbReference type="InterPro" id="IPR014722">
    <property type="entry name" value="Rib_uL2_dom2"/>
</dbReference>
<dbReference type="STRING" id="1121429.SAMN02745133_00799"/>
<dbReference type="FunFam" id="2.30.30.30:FF:000003">
    <property type="entry name" value="Elongation factor P"/>
    <property type="match status" value="1"/>
</dbReference>
<gene>
    <name evidence="8" type="primary">efp</name>
    <name evidence="13" type="ORF">SAMN02745133_00799</name>
</gene>
<dbReference type="GO" id="GO:0005829">
    <property type="term" value="C:cytosol"/>
    <property type="evidence" value="ECO:0007669"/>
    <property type="project" value="UniProtKB-ARBA"/>
</dbReference>
<keyword evidence="14" id="KW-1185">Reference proteome</keyword>
<dbReference type="SUPFAM" id="SSF50104">
    <property type="entry name" value="Translation proteins SH3-like domain"/>
    <property type="match status" value="1"/>
</dbReference>
<evidence type="ECO:0000313" key="13">
    <source>
        <dbReference type="EMBL" id="SHE61730.1"/>
    </source>
</evidence>
<evidence type="ECO:0000256" key="3">
    <source>
        <dbReference type="ARBA" id="ARBA00009479"/>
    </source>
</evidence>
<dbReference type="HAMAP" id="MF_00141">
    <property type="entry name" value="EF_P"/>
    <property type="match status" value="1"/>
</dbReference>
<dbReference type="NCBIfam" id="TIGR00038">
    <property type="entry name" value="efp"/>
    <property type="match status" value="1"/>
</dbReference>
<evidence type="ECO:0000256" key="10">
    <source>
        <dbReference type="RuleBase" id="RU004389"/>
    </source>
</evidence>
<dbReference type="InterPro" id="IPR011768">
    <property type="entry name" value="Transl_elongation_fac_P"/>
</dbReference>
<dbReference type="Proteomes" id="UP000184148">
    <property type="component" value="Unassembled WGS sequence"/>
</dbReference>
<feature type="domain" description="Elongation factor P C-terminal" evidence="11">
    <location>
        <begin position="130"/>
        <end position="185"/>
    </location>
</feature>
<keyword evidence="5 8" id="KW-0251">Elongation factor</keyword>
<evidence type="ECO:0000313" key="14">
    <source>
        <dbReference type="Proteomes" id="UP000184148"/>
    </source>
</evidence>
<evidence type="ECO:0000256" key="2">
    <source>
        <dbReference type="ARBA" id="ARBA00004815"/>
    </source>
</evidence>
<dbReference type="Gene3D" id="2.30.30.30">
    <property type="match status" value="1"/>
</dbReference>
<evidence type="ECO:0000256" key="9">
    <source>
        <dbReference type="NCBIfam" id="TIGR00038"/>
    </source>
</evidence>
<dbReference type="PIRSF" id="PIRSF005901">
    <property type="entry name" value="EF-P"/>
    <property type="match status" value="1"/>
</dbReference>